<dbReference type="AlphaFoldDB" id="A0A285PG62"/>
<feature type="domain" description="BFD-like [2Fe-2S]-binding" evidence="1">
    <location>
        <begin position="18"/>
        <end position="72"/>
    </location>
</feature>
<dbReference type="OrthoDB" id="7428628at2"/>
<dbReference type="InterPro" id="IPR041854">
    <property type="entry name" value="BFD-like_2Fe2S-bd_dom_sf"/>
</dbReference>
<keyword evidence="3" id="KW-1185">Reference proteome</keyword>
<evidence type="ECO:0000313" key="3">
    <source>
        <dbReference type="Proteomes" id="UP000219439"/>
    </source>
</evidence>
<organism evidence="2 3">
    <name type="scientific">Cohaesibacter gelatinilyticus</name>
    <dbReference type="NCBI Taxonomy" id="372072"/>
    <lineage>
        <taxon>Bacteria</taxon>
        <taxon>Pseudomonadati</taxon>
        <taxon>Pseudomonadota</taxon>
        <taxon>Alphaproteobacteria</taxon>
        <taxon>Hyphomicrobiales</taxon>
        <taxon>Cohaesibacteraceae</taxon>
    </lineage>
</organism>
<accession>A0A285PG62</accession>
<name>A0A285PG62_9HYPH</name>
<dbReference type="Gene3D" id="1.10.10.1100">
    <property type="entry name" value="BFD-like [2Fe-2S]-binding domain"/>
    <property type="match status" value="1"/>
</dbReference>
<dbReference type="InterPro" id="IPR007419">
    <property type="entry name" value="BFD-like_2Fe2S-bd_dom"/>
</dbReference>
<evidence type="ECO:0000313" key="2">
    <source>
        <dbReference type="EMBL" id="SNZ20684.1"/>
    </source>
</evidence>
<protein>
    <submittedName>
        <fullName evidence="2">BFD-like [2Fe-2S] binding domain-containing protein</fullName>
    </submittedName>
</protein>
<dbReference type="EMBL" id="OBEL01000005">
    <property type="protein sequence ID" value="SNZ20684.1"/>
    <property type="molecule type" value="Genomic_DNA"/>
</dbReference>
<reference evidence="2 3" key="1">
    <citation type="submission" date="2017-09" db="EMBL/GenBank/DDBJ databases">
        <authorList>
            <person name="Ehlers B."/>
            <person name="Leendertz F.H."/>
        </authorList>
    </citation>
    <scope>NUCLEOTIDE SEQUENCE [LARGE SCALE GENOMIC DNA]</scope>
    <source>
        <strain evidence="2 3">DSM 18289</strain>
    </source>
</reference>
<evidence type="ECO:0000259" key="1">
    <source>
        <dbReference type="Pfam" id="PF04324"/>
    </source>
</evidence>
<dbReference type="Proteomes" id="UP000219439">
    <property type="component" value="Unassembled WGS sequence"/>
</dbReference>
<dbReference type="Pfam" id="PF04324">
    <property type="entry name" value="Fer2_BFD"/>
    <property type="match status" value="1"/>
</dbReference>
<proteinExistence type="predicted"/>
<gene>
    <name evidence="2" type="ORF">SAMN06265368_3794</name>
</gene>
<sequence length="106" mass="11882">MGLGRKGSAREKIGSNMIICHCNHITDHEIREIAQKLADENPGKPLRSNQIYRGRGCKAKCGCCRPMIEALLLDLGHEVTIAHREDLDRLRQRRFTAAPNDCPGFS</sequence>
<dbReference type="RefSeq" id="WP_097155047.1">
    <property type="nucleotide sequence ID" value="NZ_OBEL01000005.1"/>
</dbReference>